<evidence type="ECO:0000313" key="4">
    <source>
        <dbReference type="EMBL" id="CAB4923866.1"/>
    </source>
</evidence>
<name>A0A6J7TZC8_9ZZZZ</name>
<evidence type="ECO:0000313" key="5">
    <source>
        <dbReference type="EMBL" id="CAB5059093.1"/>
    </source>
</evidence>
<dbReference type="Pfam" id="PF11305">
    <property type="entry name" value="DUF3107"/>
    <property type="match status" value="1"/>
</dbReference>
<dbReference type="InterPro" id="IPR021456">
    <property type="entry name" value="DUF3107"/>
</dbReference>
<evidence type="ECO:0000313" key="3">
    <source>
        <dbReference type="EMBL" id="CAB4866997.1"/>
    </source>
</evidence>
<evidence type="ECO:0000313" key="2">
    <source>
        <dbReference type="EMBL" id="CAB4745702.1"/>
    </source>
</evidence>
<dbReference type="EMBL" id="CAFBQL010000005">
    <property type="protein sequence ID" value="CAB5059093.1"/>
    <property type="molecule type" value="Genomic_DNA"/>
</dbReference>
<evidence type="ECO:0000313" key="1">
    <source>
        <dbReference type="EMBL" id="CAB4660037.1"/>
    </source>
</evidence>
<reference evidence="5" key="1">
    <citation type="submission" date="2020-05" db="EMBL/GenBank/DDBJ databases">
        <authorList>
            <person name="Chiriac C."/>
            <person name="Salcher M."/>
            <person name="Ghai R."/>
            <person name="Kavagutti S V."/>
        </authorList>
    </citation>
    <scope>NUCLEOTIDE SEQUENCE</scope>
</reference>
<dbReference type="EMBL" id="CAFBLE010000005">
    <property type="protein sequence ID" value="CAB4866997.1"/>
    <property type="molecule type" value="Genomic_DNA"/>
</dbReference>
<dbReference type="AlphaFoldDB" id="A0A6J7TZC8"/>
<dbReference type="EMBL" id="CAEZWT010000008">
    <property type="protein sequence ID" value="CAB4660037.1"/>
    <property type="molecule type" value="Genomic_DNA"/>
</dbReference>
<dbReference type="EMBL" id="CAFBMV010000005">
    <property type="protein sequence ID" value="CAB4923866.1"/>
    <property type="molecule type" value="Genomic_DNA"/>
</dbReference>
<dbReference type="EMBL" id="CAEZZC010000005">
    <property type="protein sequence ID" value="CAB4745702.1"/>
    <property type="molecule type" value="Genomic_DNA"/>
</dbReference>
<proteinExistence type="predicted"/>
<organism evidence="5">
    <name type="scientific">freshwater metagenome</name>
    <dbReference type="NCBI Taxonomy" id="449393"/>
    <lineage>
        <taxon>unclassified sequences</taxon>
        <taxon>metagenomes</taxon>
        <taxon>ecological metagenomes</taxon>
    </lineage>
</organism>
<gene>
    <name evidence="1" type="ORF">UFOPK2289_00436</name>
    <name evidence="2" type="ORF">UFOPK2822_00482</name>
    <name evidence="3" type="ORF">UFOPK3346_00800</name>
    <name evidence="4" type="ORF">UFOPK3670_00840</name>
    <name evidence="5" type="ORF">UFOPK4308_00887</name>
</gene>
<sequence>MSTKKSETAQKSEVRIAITDVARELSFECPLTAAEIRSAVDHALSTQSALVLSDIRGREIIVPADKIGFVEIGEQAERRVGFANA</sequence>
<accession>A0A6J7TZC8</accession>
<protein>
    <submittedName>
        <fullName evidence="5">Unannotated protein</fullName>
    </submittedName>
</protein>